<evidence type="ECO:0000313" key="1">
    <source>
        <dbReference type="EMBL" id="MBB5820712.1"/>
    </source>
</evidence>
<comment type="caution">
    <text evidence="1">The sequence shown here is derived from an EMBL/GenBank/DDBJ whole genome shotgun (WGS) entry which is preliminary data.</text>
</comment>
<keyword evidence="2" id="KW-1185">Reference proteome</keyword>
<dbReference type="AlphaFoldDB" id="A0A7W9IH61"/>
<accession>A0A7W9IH61</accession>
<name>A0A7W9IH61_9ACTN</name>
<reference evidence="1 2" key="1">
    <citation type="submission" date="2020-08" db="EMBL/GenBank/DDBJ databases">
        <title>Sequencing the genomes of 1000 actinobacteria strains.</title>
        <authorList>
            <person name="Klenk H.-P."/>
        </authorList>
    </citation>
    <scope>NUCLEOTIDE SEQUENCE [LARGE SCALE GENOMIC DNA]</scope>
    <source>
        <strain evidence="1 2">DSM 46887</strain>
    </source>
</reference>
<protein>
    <submittedName>
        <fullName evidence="1">Uncharacterized protein</fullName>
    </submittedName>
</protein>
<dbReference type="Proteomes" id="UP000540685">
    <property type="component" value="Unassembled WGS sequence"/>
</dbReference>
<organism evidence="1 2">
    <name type="scientific">Streptosporangium becharense</name>
    <dbReference type="NCBI Taxonomy" id="1816182"/>
    <lineage>
        <taxon>Bacteria</taxon>
        <taxon>Bacillati</taxon>
        <taxon>Actinomycetota</taxon>
        <taxon>Actinomycetes</taxon>
        <taxon>Streptosporangiales</taxon>
        <taxon>Streptosporangiaceae</taxon>
        <taxon>Streptosporangium</taxon>
    </lineage>
</organism>
<gene>
    <name evidence="1" type="ORF">F4562_003774</name>
</gene>
<evidence type="ECO:0000313" key="2">
    <source>
        <dbReference type="Proteomes" id="UP000540685"/>
    </source>
</evidence>
<proteinExistence type="predicted"/>
<sequence length="95" mass="9952">MRLMAAITVPFGQVVVAVTVPPVQLMAAVTVPPVRLVAASPDGSAKLLDPDQVARGITEGQEGVRVVVREEDRVGMARSIAIRLGAARRPALLDS</sequence>
<dbReference type="EMBL" id="JACHMP010000001">
    <property type="protein sequence ID" value="MBB5820712.1"/>
    <property type="molecule type" value="Genomic_DNA"/>
</dbReference>
<dbReference type="RefSeq" id="WP_184542987.1">
    <property type="nucleotide sequence ID" value="NZ_JACHMP010000001.1"/>
</dbReference>